<dbReference type="EMBL" id="OC318084">
    <property type="protein sequence ID" value="CAD7400488.1"/>
    <property type="molecule type" value="Genomic_DNA"/>
</dbReference>
<organism evidence="1">
    <name type="scientific">Timema cristinae</name>
    <name type="common">Walking stick</name>
    <dbReference type="NCBI Taxonomy" id="61476"/>
    <lineage>
        <taxon>Eukaryota</taxon>
        <taxon>Metazoa</taxon>
        <taxon>Ecdysozoa</taxon>
        <taxon>Arthropoda</taxon>
        <taxon>Hexapoda</taxon>
        <taxon>Insecta</taxon>
        <taxon>Pterygota</taxon>
        <taxon>Neoptera</taxon>
        <taxon>Polyneoptera</taxon>
        <taxon>Phasmatodea</taxon>
        <taxon>Timematodea</taxon>
        <taxon>Timematoidea</taxon>
        <taxon>Timematidae</taxon>
        <taxon>Timema</taxon>
    </lineage>
</organism>
<sequence>MLRERYKLAAHSGVLQIGAQTWGQGLSSAVWSRPTPKDRTKRQLLTIGSYGGFHTQWTQAVSSRAQNQFRLGARKRLSGAEYKKKVKMKKEEQEQVIRKTIKIDSILKVEVEVEVVLKDQELQQHALIQYNLEKVAQQQQSPVEQPAFEKTYIYVFDEEAVEESSISARIEDASQNQTLSNDQVQTSETTVNLNKDPALWENNDTLREIIARYGFGQNKSCDFSKSEKLYADQRRFLPVDIKIMAGKVDKFNTNPDEHSVELDLRRGGDSDATTIAVFSTKSRVSLAAVSLTNGDRHKI</sequence>
<name>A0A7R9CPY0_TIMCR</name>
<protein>
    <submittedName>
        <fullName evidence="1">Uncharacterized protein</fullName>
    </submittedName>
</protein>
<accession>A0A7R9CPY0</accession>
<dbReference type="AlphaFoldDB" id="A0A7R9CPY0"/>
<proteinExistence type="predicted"/>
<reference evidence="1" key="1">
    <citation type="submission" date="2020-11" db="EMBL/GenBank/DDBJ databases">
        <authorList>
            <person name="Tran Van P."/>
        </authorList>
    </citation>
    <scope>NUCLEOTIDE SEQUENCE</scope>
</reference>
<gene>
    <name evidence="1" type="ORF">TCEB3V08_LOCUS5550</name>
</gene>
<evidence type="ECO:0000313" key="1">
    <source>
        <dbReference type="EMBL" id="CAD7400488.1"/>
    </source>
</evidence>